<protein>
    <submittedName>
        <fullName evidence="1">Uncharacterized protein</fullName>
    </submittedName>
</protein>
<accession>A0A5J5A1Q9</accession>
<dbReference type="AlphaFoldDB" id="A0A5J5A1Q9"/>
<gene>
    <name evidence="1" type="ORF">F0562_011347</name>
</gene>
<proteinExistence type="predicted"/>
<keyword evidence="2" id="KW-1185">Reference proteome</keyword>
<organism evidence="1 2">
    <name type="scientific">Nyssa sinensis</name>
    <dbReference type="NCBI Taxonomy" id="561372"/>
    <lineage>
        <taxon>Eukaryota</taxon>
        <taxon>Viridiplantae</taxon>
        <taxon>Streptophyta</taxon>
        <taxon>Embryophyta</taxon>
        <taxon>Tracheophyta</taxon>
        <taxon>Spermatophyta</taxon>
        <taxon>Magnoliopsida</taxon>
        <taxon>eudicotyledons</taxon>
        <taxon>Gunneridae</taxon>
        <taxon>Pentapetalae</taxon>
        <taxon>asterids</taxon>
        <taxon>Cornales</taxon>
        <taxon>Nyssaceae</taxon>
        <taxon>Nyssa</taxon>
    </lineage>
</organism>
<name>A0A5J5A1Q9_9ASTE</name>
<evidence type="ECO:0000313" key="1">
    <source>
        <dbReference type="EMBL" id="KAA8525015.1"/>
    </source>
</evidence>
<reference evidence="1 2" key="1">
    <citation type="submission" date="2019-09" db="EMBL/GenBank/DDBJ databases">
        <title>A chromosome-level genome assembly of the Chinese tupelo Nyssa sinensis.</title>
        <authorList>
            <person name="Yang X."/>
            <person name="Kang M."/>
            <person name="Yang Y."/>
            <person name="Xiong H."/>
            <person name="Wang M."/>
            <person name="Zhang Z."/>
            <person name="Wang Z."/>
            <person name="Wu H."/>
            <person name="Ma T."/>
            <person name="Liu J."/>
            <person name="Xi Z."/>
        </authorList>
    </citation>
    <scope>NUCLEOTIDE SEQUENCE [LARGE SCALE GENOMIC DNA]</scope>
    <source>
        <strain evidence="1">J267</strain>
        <tissue evidence="1">Leaf</tissue>
    </source>
</reference>
<dbReference type="Proteomes" id="UP000325577">
    <property type="component" value="Linkage Group LG4"/>
</dbReference>
<dbReference type="EMBL" id="CM018047">
    <property type="protein sequence ID" value="KAA8525015.1"/>
    <property type="molecule type" value="Genomic_DNA"/>
</dbReference>
<evidence type="ECO:0000313" key="2">
    <source>
        <dbReference type="Proteomes" id="UP000325577"/>
    </source>
</evidence>
<sequence>MLDDVSTLSVAHVSPQNRVINVFVETNHASAFPFSTQFIEFLPNANCPGSTACSGDDEMETELTDDDDAVFVDKEEVDVF</sequence>